<dbReference type="EMBL" id="LUGG01000014">
    <property type="protein sequence ID" value="OBZ70074.1"/>
    <property type="molecule type" value="Genomic_DNA"/>
</dbReference>
<sequence>MPNLLHQLHKGFFKDHTILWAIADIAEDAIEVNYHFKAMLIHSTLQHFKKDISLVSQWIETEYKNMEKVFLGILTNAPDLIML</sequence>
<organism evidence="1 2">
    <name type="scientific">Grifola frondosa</name>
    <name type="common">Maitake</name>
    <name type="synonym">Polyporus frondosus</name>
    <dbReference type="NCBI Taxonomy" id="5627"/>
    <lineage>
        <taxon>Eukaryota</taxon>
        <taxon>Fungi</taxon>
        <taxon>Dikarya</taxon>
        <taxon>Basidiomycota</taxon>
        <taxon>Agaricomycotina</taxon>
        <taxon>Agaricomycetes</taxon>
        <taxon>Polyporales</taxon>
        <taxon>Grifolaceae</taxon>
        <taxon>Grifola</taxon>
    </lineage>
</organism>
<dbReference type="OrthoDB" id="3232941at2759"/>
<dbReference type="Proteomes" id="UP000092993">
    <property type="component" value="Unassembled WGS sequence"/>
</dbReference>
<comment type="caution">
    <text evidence="1">The sequence shown here is derived from an EMBL/GenBank/DDBJ whole genome shotgun (WGS) entry which is preliminary data.</text>
</comment>
<keyword evidence="2" id="KW-1185">Reference proteome</keyword>
<reference evidence="1 2" key="1">
    <citation type="submission" date="2016-03" db="EMBL/GenBank/DDBJ databases">
        <title>Whole genome sequencing of Grifola frondosa 9006-11.</title>
        <authorList>
            <person name="Min B."/>
            <person name="Park H."/>
            <person name="Kim J.-G."/>
            <person name="Cho H."/>
            <person name="Oh Y.-L."/>
            <person name="Kong W.-S."/>
            <person name="Choi I.-G."/>
        </authorList>
    </citation>
    <scope>NUCLEOTIDE SEQUENCE [LARGE SCALE GENOMIC DNA]</scope>
    <source>
        <strain evidence="1 2">9006-11</strain>
    </source>
</reference>
<evidence type="ECO:0000313" key="2">
    <source>
        <dbReference type="Proteomes" id="UP000092993"/>
    </source>
</evidence>
<name>A0A1C7M4Q9_GRIFR</name>
<accession>A0A1C7M4Q9</accession>
<proteinExistence type="predicted"/>
<gene>
    <name evidence="1" type="ORF">A0H81_09585</name>
</gene>
<evidence type="ECO:0000313" key="1">
    <source>
        <dbReference type="EMBL" id="OBZ70074.1"/>
    </source>
</evidence>
<dbReference type="AlphaFoldDB" id="A0A1C7M4Q9"/>
<protein>
    <submittedName>
        <fullName evidence="1">Uncharacterized protein</fullName>
    </submittedName>
</protein>